<evidence type="ECO:0000256" key="1">
    <source>
        <dbReference type="ARBA" id="ARBA00023015"/>
    </source>
</evidence>
<dbReference type="Gene3D" id="1.10.10.10">
    <property type="entry name" value="Winged helix-like DNA-binding domain superfamily/Winged helix DNA-binding domain"/>
    <property type="match status" value="1"/>
</dbReference>
<sequence>MGVTITENQPVERRKKIAKILEEKANGLCPVHDFLIHFANKWSMLVVLNLGYAGSPRFNELKSRVSGISQRMLTVTLRSLEEDGLVTRQLYPEIPPRVEYQLTPLGKSLLDVMMGLGEWAAKHEAEIAKARKKFRSRHAD</sequence>
<name>A0AAP2DBN4_9BACT</name>
<dbReference type="SUPFAM" id="SSF46785">
    <property type="entry name" value="Winged helix' DNA-binding domain"/>
    <property type="match status" value="1"/>
</dbReference>
<dbReference type="PANTHER" id="PTHR33204:SF39">
    <property type="entry name" value="TRANSCRIPTIONAL REGULATORY PROTEIN"/>
    <property type="match status" value="1"/>
</dbReference>
<evidence type="ECO:0000313" key="5">
    <source>
        <dbReference type="EMBL" id="MBT1689056.1"/>
    </source>
</evidence>
<dbReference type="EMBL" id="JAHESC010000035">
    <property type="protein sequence ID" value="MBT1689056.1"/>
    <property type="molecule type" value="Genomic_DNA"/>
</dbReference>
<dbReference type="InterPro" id="IPR036388">
    <property type="entry name" value="WH-like_DNA-bd_sf"/>
</dbReference>
<evidence type="ECO:0000256" key="3">
    <source>
        <dbReference type="ARBA" id="ARBA00023163"/>
    </source>
</evidence>
<evidence type="ECO:0000259" key="4">
    <source>
        <dbReference type="PROSITE" id="PS51118"/>
    </source>
</evidence>
<dbReference type="PANTHER" id="PTHR33204">
    <property type="entry name" value="TRANSCRIPTIONAL REGULATOR, MARR FAMILY"/>
    <property type="match status" value="1"/>
</dbReference>
<dbReference type="RefSeq" id="WP_254092281.1">
    <property type="nucleotide sequence ID" value="NZ_JAHESC010000035.1"/>
</dbReference>
<dbReference type="InterPro" id="IPR036390">
    <property type="entry name" value="WH_DNA-bd_sf"/>
</dbReference>
<reference evidence="5 6" key="1">
    <citation type="submission" date="2021-05" db="EMBL/GenBank/DDBJ databases">
        <title>A Polyphasic approach of four new species of the genus Ohtaekwangia: Ohtaekwangia histidinii sp. nov., Ohtaekwangia cretensis sp. nov., Ohtaekwangia indiensis sp. nov., Ohtaekwangia reichenbachii sp. nov. from diverse environment.</title>
        <authorList>
            <person name="Octaviana S."/>
        </authorList>
    </citation>
    <scope>NUCLEOTIDE SEQUENCE [LARGE SCALE GENOMIC DNA]</scope>
    <source>
        <strain evidence="5 6">PWU37</strain>
    </source>
</reference>
<dbReference type="Proteomes" id="UP001319180">
    <property type="component" value="Unassembled WGS sequence"/>
</dbReference>
<comment type="caution">
    <text evidence="5">The sequence shown here is derived from an EMBL/GenBank/DDBJ whole genome shotgun (WGS) entry which is preliminary data.</text>
</comment>
<evidence type="ECO:0000256" key="2">
    <source>
        <dbReference type="ARBA" id="ARBA00023125"/>
    </source>
</evidence>
<dbReference type="GO" id="GO:0003677">
    <property type="term" value="F:DNA binding"/>
    <property type="evidence" value="ECO:0007669"/>
    <property type="project" value="UniProtKB-KW"/>
</dbReference>
<feature type="domain" description="HTH hxlR-type" evidence="4">
    <location>
        <begin position="29"/>
        <end position="128"/>
    </location>
</feature>
<evidence type="ECO:0000313" key="6">
    <source>
        <dbReference type="Proteomes" id="UP001319180"/>
    </source>
</evidence>
<gene>
    <name evidence="5" type="ORF">KK078_20995</name>
</gene>
<proteinExistence type="predicted"/>
<keyword evidence="3" id="KW-0804">Transcription</keyword>
<dbReference type="AlphaFoldDB" id="A0AAP2DBN4"/>
<keyword evidence="1" id="KW-0805">Transcription regulation</keyword>
<dbReference type="Pfam" id="PF01638">
    <property type="entry name" value="HxlR"/>
    <property type="match status" value="1"/>
</dbReference>
<dbReference type="InterPro" id="IPR002577">
    <property type="entry name" value="HTH_HxlR"/>
</dbReference>
<keyword evidence="6" id="KW-1185">Reference proteome</keyword>
<keyword evidence="2" id="KW-0238">DNA-binding</keyword>
<protein>
    <submittedName>
        <fullName evidence="5">Helix-turn-helix transcriptional regulator</fullName>
    </submittedName>
</protein>
<dbReference type="PROSITE" id="PS51118">
    <property type="entry name" value="HTH_HXLR"/>
    <property type="match status" value="1"/>
</dbReference>
<organism evidence="5 6">
    <name type="scientific">Dawidia soli</name>
    <dbReference type="NCBI Taxonomy" id="2782352"/>
    <lineage>
        <taxon>Bacteria</taxon>
        <taxon>Pseudomonadati</taxon>
        <taxon>Bacteroidota</taxon>
        <taxon>Cytophagia</taxon>
        <taxon>Cytophagales</taxon>
        <taxon>Chryseotaleaceae</taxon>
        <taxon>Dawidia</taxon>
    </lineage>
</organism>
<accession>A0AAP2DBN4</accession>